<evidence type="ECO:0000313" key="7">
    <source>
        <dbReference type="Proteomes" id="UP000321595"/>
    </source>
</evidence>
<dbReference type="InterPro" id="IPR052381">
    <property type="entry name" value="AAA_domain_protein"/>
</dbReference>
<dbReference type="SUPFAM" id="SSF52540">
    <property type="entry name" value="P-loop containing nucleoside triphosphate hydrolases"/>
    <property type="match status" value="1"/>
</dbReference>
<dbReference type="GO" id="GO:0005524">
    <property type="term" value="F:ATP binding"/>
    <property type="evidence" value="ECO:0007669"/>
    <property type="project" value="UniProtKB-KW"/>
</dbReference>
<sequence length="489" mass="55308">MSENHSKFVRELRSLLKSPYAFIHLTTFEEERALSLLRDLADGREVREWSAMTGFDGQASSGDIMQALGVIESAQLSQIFVLKDAAPLLKEPRARRRLREMEAACAAFGKTIVFLGPERIEIPELSKDITRLSLPLPGRDVLLEECKTVFSGVIDAETTEVLVRGASGLTVREAHRAFHRVKLQIQEAVARNQPFDIEKSILREKQQLVANSDVLEFFPLDVGLADVGGLDELKAWLTERQRAFGDDARAFGLPHPRGLLLIGVQGCGKSLTSKVIARHWGLPLLRMDLGAIFEGRQTPEEALRFALQTCDAIAPCVLWLDEIEKGFMDTKDGGTARVLGTLLTWQQEKKSPVFLVATANQVEALPPELMRKGRFDEIFFVDLPEIHERMDILRIHLTRRGRFFPDQILEALAQRTEYFSGAELEQVIVAGMYSAFANGRDLTLEDLEYAAKETVPLYRTYEENIKELRQWAEGRARRASRRRKVLDFF</sequence>
<dbReference type="AlphaFoldDB" id="A0A5B8XPP4"/>
<evidence type="ECO:0000256" key="1">
    <source>
        <dbReference type="ARBA" id="ARBA00022741"/>
    </source>
</evidence>
<evidence type="ECO:0000256" key="4">
    <source>
        <dbReference type="ARBA" id="ARBA00040480"/>
    </source>
</evidence>
<evidence type="ECO:0000259" key="5">
    <source>
        <dbReference type="SMART" id="SM00382"/>
    </source>
</evidence>
<dbReference type="PANTHER" id="PTHR42960:SF1">
    <property type="entry name" value="YCF46 PROTEIN"/>
    <property type="match status" value="1"/>
</dbReference>
<keyword evidence="7" id="KW-1185">Reference proteome</keyword>
<keyword evidence="1" id="KW-0547">Nucleotide-binding</keyword>
<feature type="domain" description="AAA+ ATPase" evidence="5">
    <location>
        <begin position="255"/>
        <end position="385"/>
    </location>
</feature>
<dbReference type="Pfam" id="PF00004">
    <property type="entry name" value="AAA"/>
    <property type="match status" value="1"/>
</dbReference>
<dbReference type="EMBL" id="CP042467">
    <property type="protein sequence ID" value="QED27534.1"/>
    <property type="molecule type" value="Genomic_DNA"/>
</dbReference>
<reference evidence="6 7" key="1">
    <citation type="submission" date="2019-08" db="EMBL/GenBank/DDBJ databases">
        <authorList>
            <person name="Liang Q."/>
        </authorList>
    </citation>
    <scope>NUCLEOTIDE SEQUENCE [LARGE SCALE GENOMIC DNA]</scope>
    <source>
        <strain evidence="6 7">V1718</strain>
    </source>
</reference>
<dbReference type="PANTHER" id="PTHR42960">
    <property type="entry name" value="YCF46 PROTEIN"/>
    <property type="match status" value="1"/>
</dbReference>
<dbReference type="SMART" id="SM00382">
    <property type="entry name" value="AAA"/>
    <property type="match status" value="1"/>
</dbReference>
<dbReference type="KEGG" id="bbae:FRD01_09830"/>
<dbReference type="Gene3D" id="1.10.8.60">
    <property type="match status" value="1"/>
</dbReference>
<name>A0A5B8XPP4_9DELT</name>
<evidence type="ECO:0000256" key="3">
    <source>
        <dbReference type="ARBA" id="ARBA00038088"/>
    </source>
</evidence>
<dbReference type="InterPro" id="IPR003593">
    <property type="entry name" value="AAA+_ATPase"/>
</dbReference>
<dbReference type="InterPro" id="IPR003959">
    <property type="entry name" value="ATPase_AAA_core"/>
</dbReference>
<dbReference type="RefSeq" id="WP_146959219.1">
    <property type="nucleotide sequence ID" value="NZ_CP042467.1"/>
</dbReference>
<organism evidence="6 7">
    <name type="scientific">Microvenator marinus</name>
    <dbReference type="NCBI Taxonomy" id="2600177"/>
    <lineage>
        <taxon>Bacteria</taxon>
        <taxon>Deltaproteobacteria</taxon>
        <taxon>Bradymonadales</taxon>
        <taxon>Microvenatoraceae</taxon>
        <taxon>Microvenator</taxon>
    </lineage>
</organism>
<dbReference type="OrthoDB" id="9809379at2"/>
<proteinExistence type="inferred from homology"/>
<dbReference type="Proteomes" id="UP000321595">
    <property type="component" value="Chromosome"/>
</dbReference>
<dbReference type="Gene3D" id="3.40.50.300">
    <property type="entry name" value="P-loop containing nucleotide triphosphate hydrolases"/>
    <property type="match status" value="1"/>
</dbReference>
<gene>
    <name evidence="6" type="ORF">FRD01_09830</name>
</gene>
<accession>A0A5B8XPP4</accession>
<evidence type="ECO:0000313" key="6">
    <source>
        <dbReference type="EMBL" id="QED27534.1"/>
    </source>
</evidence>
<dbReference type="InterPro" id="IPR027417">
    <property type="entry name" value="P-loop_NTPase"/>
</dbReference>
<dbReference type="GO" id="GO:0016887">
    <property type="term" value="F:ATP hydrolysis activity"/>
    <property type="evidence" value="ECO:0007669"/>
    <property type="project" value="InterPro"/>
</dbReference>
<evidence type="ECO:0000256" key="2">
    <source>
        <dbReference type="ARBA" id="ARBA00022840"/>
    </source>
</evidence>
<protein>
    <recommendedName>
        <fullName evidence="4">Uncharacterized AAA domain-containing protein ycf46</fullName>
    </recommendedName>
</protein>
<comment type="similarity">
    <text evidence="3">Belongs to the AAA ATPase family. Highly divergent.</text>
</comment>
<keyword evidence="2" id="KW-0067">ATP-binding</keyword>